<dbReference type="GeneID" id="91092058"/>
<evidence type="ECO:0008006" key="3">
    <source>
        <dbReference type="Google" id="ProtNLM"/>
    </source>
</evidence>
<evidence type="ECO:0000313" key="2">
    <source>
        <dbReference type="Proteomes" id="UP001355207"/>
    </source>
</evidence>
<evidence type="ECO:0000313" key="1">
    <source>
        <dbReference type="EMBL" id="WWC86509.1"/>
    </source>
</evidence>
<proteinExistence type="predicted"/>
<accession>A0AAX4JNM9</accession>
<protein>
    <recommendedName>
        <fullName evidence="3">Topoisomerase I damage affected protein 2</fullName>
    </recommendedName>
</protein>
<organism evidence="1 2">
    <name type="scientific">Kwoniella dendrophila CBS 6074</name>
    <dbReference type="NCBI Taxonomy" id="1295534"/>
    <lineage>
        <taxon>Eukaryota</taxon>
        <taxon>Fungi</taxon>
        <taxon>Dikarya</taxon>
        <taxon>Basidiomycota</taxon>
        <taxon>Agaricomycotina</taxon>
        <taxon>Tremellomycetes</taxon>
        <taxon>Tremellales</taxon>
        <taxon>Cryptococcaceae</taxon>
        <taxon>Kwoniella</taxon>
    </lineage>
</organism>
<dbReference type="RefSeq" id="XP_066073272.1">
    <property type="nucleotide sequence ID" value="XM_066217175.1"/>
</dbReference>
<name>A0AAX4JNM9_9TREE</name>
<dbReference type="AlphaFoldDB" id="A0AAX4JNM9"/>
<sequence>MGADAGFDMVPMLEAKDQSKWDLFLDEVKETFKGDPKMLLKKDKIEFDAGEHPQLTLKCHYFARFSAKITGSTAHDTNVEYYLEKL</sequence>
<dbReference type="Proteomes" id="UP001355207">
    <property type="component" value="Chromosome 1"/>
</dbReference>
<reference evidence="1 2" key="1">
    <citation type="submission" date="2024-01" db="EMBL/GenBank/DDBJ databases">
        <title>Comparative genomics of Cryptococcus and Kwoniella reveals pathogenesis evolution and contrasting modes of karyotype evolution via chromosome fusion or intercentromeric recombination.</title>
        <authorList>
            <person name="Coelho M.A."/>
            <person name="David-Palma M."/>
            <person name="Shea T."/>
            <person name="Bowers K."/>
            <person name="McGinley-Smith S."/>
            <person name="Mohammad A.W."/>
            <person name="Gnirke A."/>
            <person name="Yurkov A.M."/>
            <person name="Nowrousian M."/>
            <person name="Sun S."/>
            <person name="Cuomo C.A."/>
            <person name="Heitman J."/>
        </authorList>
    </citation>
    <scope>NUCLEOTIDE SEQUENCE [LARGE SCALE GENOMIC DNA]</scope>
    <source>
        <strain evidence="1 2">CBS 6074</strain>
    </source>
</reference>
<keyword evidence="2" id="KW-1185">Reference proteome</keyword>
<gene>
    <name evidence="1" type="ORF">L201_001386</name>
</gene>
<dbReference type="EMBL" id="CP144098">
    <property type="protein sequence ID" value="WWC86509.1"/>
    <property type="molecule type" value="Genomic_DNA"/>
</dbReference>